<evidence type="ECO:0000313" key="2">
    <source>
        <dbReference type="EMBL" id="SSX15415.1"/>
    </source>
</evidence>
<dbReference type="VEuPathDB" id="VectorBase:CSON008573"/>
<sequence length="90" mass="9620">MSGGSQIIMGKNGEPLYAQVNRDSKKPRTRTSSGSIGNGSITTGLSLPSNSIDQHNYAEASSLMSHNPRSTKGNVIVEERISKTSNNAWI</sequence>
<reference evidence="2" key="1">
    <citation type="submission" date="2018-04" db="EMBL/GenBank/DDBJ databases">
        <authorList>
            <person name="Go L.Y."/>
            <person name="Mitchell J.A."/>
        </authorList>
    </citation>
    <scope>NUCLEOTIDE SEQUENCE</scope>
    <source>
        <tissue evidence="2">Whole organism</tissue>
    </source>
</reference>
<dbReference type="EMBL" id="UFQT01003238">
    <property type="protein sequence ID" value="SSX34785.1"/>
    <property type="molecule type" value="Genomic_DNA"/>
</dbReference>
<name>A0A336MYM9_CULSO</name>
<feature type="region of interest" description="Disordered" evidence="1">
    <location>
        <begin position="1"/>
        <end position="53"/>
    </location>
</feature>
<protein>
    <submittedName>
        <fullName evidence="3">CSON008573 protein</fullName>
    </submittedName>
</protein>
<accession>A0A336MYM9</accession>
<reference evidence="3" key="2">
    <citation type="submission" date="2018-07" db="EMBL/GenBank/DDBJ databases">
        <authorList>
            <person name="Quirk P.G."/>
            <person name="Krulwich T.A."/>
        </authorList>
    </citation>
    <scope>NUCLEOTIDE SEQUENCE</scope>
</reference>
<proteinExistence type="predicted"/>
<evidence type="ECO:0000313" key="3">
    <source>
        <dbReference type="EMBL" id="SSX34785.1"/>
    </source>
</evidence>
<feature type="compositionally biased region" description="Low complexity" evidence="1">
    <location>
        <begin position="30"/>
        <end position="44"/>
    </location>
</feature>
<organism evidence="3">
    <name type="scientific">Culicoides sonorensis</name>
    <name type="common">Biting midge</name>
    <dbReference type="NCBI Taxonomy" id="179676"/>
    <lineage>
        <taxon>Eukaryota</taxon>
        <taxon>Metazoa</taxon>
        <taxon>Ecdysozoa</taxon>
        <taxon>Arthropoda</taxon>
        <taxon>Hexapoda</taxon>
        <taxon>Insecta</taxon>
        <taxon>Pterygota</taxon>
        <taxon>Neoptera</taxon>
        <taxon>Endopterygota</taxon>
        <taxon>Diptera</taxon>
        <taxon>Nematocera</taxon>
        <taxon>Chironomoidea</taxon>
        <taxon>Ceratopogonidae</taxon>
        <taxon>Ceratopogoninae</taxon>
        <taxon>Culicoides</taxon>
        <taxon>Monoculicoides</taxon>
    </lineage>
</organism>
<evidence type="ECO:0000256" key="1">
    <source>
        <dbReference type="SAM" id="MobiDB-lite"/>
    </source>
</evidence>
<dbReference type="EMBL" id="UFQS01003238">
    <property type="protein sequence ID" value="SSX15415.1"/>
    <property type="molecule type" value="Genomic_DNA"/>
</dbReference>
<gene>
    <name evidence="3" type="primary">CSON008573</name>
</gene>
<dbReference type="AlphaFoldDB" id="A0A336MYM9"/>